<feature type="transmembrane region" description="Helical" evidence="1">
    <location>
        <begin position="194"/>
        <end position="216"/>
    </location>
</feature>
<dbReference type="Proteomes" id="UP000557307">
    <property type="component" value="Unassembled WGS sequence"/>
</dbReference>
<name>A0A840TN24_9BACT</name>
<accession>A0A840TN24</accession>
<organism evidence="3 4">
    <name type="scientific">Rhabdobacter roseus</name>
    <dbReference type="NCBI Taxonomy" id="1655419"/>
    <lineage>
        <taxon>Bacteria</taxon>
        <taxon>Pseudomonadati</taxon>
        <taxon>Bacteroidota</taxon>
        <taxon>Cytophagia</taxon>
        <taxon>Cytophagales</taxon>
        <taxon>Cytophagaceae</taxon>
        <taxon>Rhabdobacter</taxon>
    </lineage>
</organism>
<feature type="transmembrane region" description="Helical" evidence="1">
    <location>
        <begin position="135"/>
        <end position="157"/>
    </location>
</feature>
<evidence type="ECO:0000256" key="1">
    <source>
        <dbReference type="SAM" id="Phobius"/>
    </source>
</evidence>
<dbReference type="RefSeq" id="WP_184171061.1">
    <property type="nucleotide sequence ID" value="NZ_JACHGF010000001.1"/>
</dbReference>
<feature type="transmembrane region" description="Helical" evidence="1">
    <location>
        <begin position="104"/>
        <end position="123"/>
    </location>
</feature>
<feature type="transmembrane region" description="Helical" evidence="1">
    <location>
        <begin position="169"/>
        <end position="188"/>
    </location>
</feature>
<dbReference type="GO" id="GO:0080120">
    <property type="term" value="P:CAAX-box protein maturation"/>
    <property type="evidence" value="ECO:0007669"/>
    <property type="project" value="UniProtKB-ARBA"/>
</dbReference>
<feature type="transmembrane region" description="Helical" evidence="1">
    <location>
        <begin position="223"/>
        <end position="244"/>
    </location>
</feature>
<reference evidence="3 4" key="1">
    <citation type="submission" date="2020-08" db="EMBL/GenBank/DDBJ databases">
        <title>Genomic Encyclopedia of Type Strains, Phase IV (KMG-IV): sequencing the most valuable type-strain genomes for metagenomic binning, comparative biology and taxonomic classification.</title>
        <authorList>
            <person name="Goeker M."/>
        </authorList>
    </citation>
    <scope>NUCLEOTIDE SEQUENCE [LARGE SCALE GENOMIC DNA]</scope>
    <source>
        <strain evidence="3 4">DSM 105074</strain>
    </source>
</reference>
<feature type="domain" description="CAAX prenyl protease 2/Lysostaphin resistance protein A-like" evidence="2">
    <location>
        <begin position="77"/>
        <end position="236"/>
    </location>
</feature>
<dbReference type="GO" id="GO:0004175">
    <property type="term" value="F:endopeptidase activity"/>
    <property type="evidence" value="ECO:0007669"/>
    <property type="project" value="UniProtKB-ARBA"/>
</dbReference>
<keyword evidence="1" id="KW-0812">Transmembrane</keyword>
<dbReference type="InterPro" id="IPR003675">
    <property type="entry name" value="Rce1/LyrA-like_dom"/>
</dbReference>
<keyword evidence="4" id="KW-1185">Reference proteome</keyword>
<keyword evidence="1" id="KW-1133">Transmembrane helix</keyword>
<keyword evidence="1" id="KW-0472">Membrane</keyword>
<sequence>MILLHTLRDFFHFLKVPTPHFRQVPLTLRTVLLLFGVVSILRVGSVLADVGLIRPLVREWLGQELARQTFPAEWSELLVGALLVAPWLEELAYRWGLRFSAERVAWSVGLVVFYWLPLGGTYSTNLVRVLDQPGFYLMGLVALVAGLTTYALLRVPLLAGAFQRRWERYFGVIFYGSALLFGLMHVSNVRELSATVWLLAPFITIQQIVFGLVNGYVRVRFGFAQAVVQHMLFNLVPIALRWWYL</sequence>
<dbReference type="Pfam" id="PF02517">
    <property type="entry name" value="Rce1-like"/>
    <property type="match status" value="1"/>
</dbReference>
<comment type="caution">
    <text evidence="3">The sequence shown here is derived from an EMBL/GenBank/DDBJ whole genome shotgun (WGS) entry which is preliminary data.</text>
</comment>
<protein>
    <recommendedName>
        <fullName evidence="2">CAAX prenyl protease 2/Lysostaphin resistance protein A-like domain-containing protein</fullName>
    </recommendedName>
</protein>
<dbReference type="EMBL" id="JACHGF010000001">
    <property type="protein sequence ID" value="MBB5282623.1"/>
    <property type="molecule type" value="Genomic_DNA"/>
</dbReference>
<dbReference type="AlphaFoldDB" id="A0A840TN24"/>
<evidence type="ECO:0000313" key="4">
    <source>
        <dbReference type="Proteomes" id="UP000557307"/>
    </source>
</evidence>
<evidence type="ECO:0000259" key="2">
    <source>
        <dbReference type="Pfam" id="PF02517"/>
    </source>
</evidence>
<evidence type="ECO:0000313" key="3">
    <source>
        <dbReference type="EMBL" id="MBB5282623.1"/>
    </source>
</evidence>
<gene>
    <name evidence="3" type="ORF">HNQ92_000744</name>
</gene>
<proteinExistence type="predicted"/>
<feature type="transmembrane region" description="Helical" evidence="1">
    <location>
        <begin position="31"/>
        <end position="54"/>
    </location>
</feature>